<dbReference type="InterPro" id="IPR017853">
    <property type="entry name" value="GH"/>
</dbReference>
<keyword evidence="5" id="KW-0325">Glycoprotein</keyword>
<name>A0A934S0J6_9BACT</name>
<evidence type="ECO:0000256" key="5">
    <source>
        <dbReference type="ARBA" id="ARBA00023180"/>
    </source>
</evidence>
<evidence type="ECO:0000313" key="13">
    <source>
        <dbReference type="Proteomes" id="UP000617628"/>
    </source>
</evidence>
<evidence type="ECO:0000256" key="3">
    <source>
        <dbReference type="ARBA" id="ARBA00022801"/>
    </source>
</evidence>
<dbReference type="GO" id="GO:0071555">
    <property type="term" value="P:cell wall organization"/>
    <property type="evidence" value="ECO:0007669"/>
    <property type="project" value="UniProtKB-KW"/>
</dbReference>
<keyword evidence="3" id="KW-0378">Hydrolase</keyword>
<proteinExistence type="predicted"/>
<gene>
    <name evidence="12" type="ORF">JIN87_17970</name>
</gene>
<dbReference type="GO" id="GO:0009986">
    <property type="term" value="C:cell surface"/>
    <property type="evidence" value="ECO:0007669"/>
    <property type="project" value="TreeGrafter"/>
</dbReference>
<dbReference type="InterPro" id="IPR050732">
    <property type="entry name" value="Beta-glucan_modifiers"/>
</dbReference>
<sequence>MSLGLLSLSIGSSQLSAGDTAGHTLAQPREALLAGAQRGVAYSGFRDGQHPDRGDGAVYPTDAQILEDLKILTEIEGFELIRLYDSKQNSEDVLRLIKAHNIPLKVMLGIWLDSELSNHEGCAWITEPVPQEELDSNAAGNRQEVESGIRLANEYPDIVVAVNVGNESLVTWNDHLVTLDSMITYLTKVKSSIQQPVTTADNYKVFADYGDRLAEHLDFLAVHTYPQWEGKSIDEALPFTIENLMEIREALPEKPMLIAEAGWASTASEFGPRASETLQMRHYRELFDFGQRNNISIFWFEAFDESWKGNPDNPLGAEKHWGLYFIDRSPKQVLQDRSN</sequence>
<evidence type="ECO:0000256" key="7">
    <source>
        <dbReference type="ARBA" id="ARBA00023316"/>
    </source>
</evidence>
<reference evidence="12" key="1">
    <citation type="submission" date="2021-01" db="EMBL/GenBank/DDBJ databases">
        <title>Modified the classification status of verrucomicrobia.</title>
        <authorList>
            <person name="Feng X."/>
        </authorList>
    </citation>
    <scope>NUCLEOTIDE SEQUENCE</scope>
    <source>
        <strain evidence="12">KCTC 13126</strain>
    </source>
</reference>
<dbReference type="GO" id="GO:0005576">
    <property type="term" value="C:extracellular region"/>
    <property type="evidence" value="ECO:0007669"/>
    <property type="project" value="TreeGrafter"/>
</dbReference>
<protein>
    <recommendedName>
        <fullName evidence="11">Endo-1,3-beta-glucanase btgC</fullName>
    </recommendedName>
    <alternativeName>
        <fullName evidence="10">Laminarinase btgC</fullName>
    </alternativeName>
</protein>
<keyword evidence="4" id="KW-0472">Membrane</keyword>
<keyword evidence="6" id="KW-0119">Carbohydrate metabolism</keyword>
<keyword evidence="13" id="KW-1185">Reference proteome</keyword>
<evidence type="ECO:0000256" key="2">
    <source>
        <dbReference type="ARBA" id="ARBA00022475"/>
    </source>
</evidence>
<organism evidence="12 13">
    <name type="scientific">Pelagicoccus mobilis</name>
    <dbReference type="NCBI Taxonomy" id="415221"/>
    <lineage>
        <taxon>Bacteria</taxon>
        <taxon>Pseudomonadati</taxon>
        <taxon>Verrucomicrobiota</taxon>
        <taxon>Opitutia</taxon>
        <taxon>Puniceicoccales</taxon>
        <taxon>Pelagicoccaceae</taxon>
        <taxon>Pelagicoccus</taxon>
    </lineage>
</organism>
<evidence type="ECO:0000256" key="1">
    <source>
        <dbReference type="ARBA" id="ARBA00004236"/>
    </source>
</evidence>
<evidence type="ECO:0000256" key="11">
    <source>
        <dbReference type="ARBA" id="ARBA00043078"/>
    </source>
</evidence>
<dbReference type="Proteomes" id="UP000617628">
    <property type="component" value="Unassembled WGS sequence"/>
</dbReference>
<accession>A0A934S0J6</accession>
<comment type="subcellular location">
    <subcellularLocation>
        <location evidence="1">Cell membrane</location>
    </subcellularLocation>
</comment>
<evidence type="ECO:0000256" key="6">
    <source>
        <dbReference type="ARBA" id="ARBA00023277"/>
    </source>
</evidence>
<dbReference type="GO" id="GO:0042973">
    <property type="term" value="F:glucan endo-1,3-beta-D-glucosidase activity"/>
    <property type="evidence" value="ECO:0007669"/>
    <property type="project" value="TreeGrafter"/>
</dbReference>
<dbReference type="GO" id="GO:0005886">
    <property type="term" value="C:plasma membrane"/>
    <property type="evidence" value="ECO:0007669"/>
    <property type="project" value="UniProtKB-SubCell"/>
</dbReference>
<dbReference type="RefSeq" id="WP_200356988.1">
    <property type="nucleotide sequence ID" value="NZ_JAENIL010000035.1"/>
</dbReference>
<dbReference type="GO" id="GO:0000272">
    <property type="term" value="P:polysaccharide catabolic process"/>
    <property type="evidence" value="ECO:0007669"/>
    <property type="project" value="UniProtKB-KW"/>
</dbReference>
<dbReference type="PANTHER" id="PTHR16631">
    <property type="entry name" value="GLUCAN 1,3-BETA-GLUCOSIDASE"/>
    <property type="match status" value="1"/>
</dbReference>
<keyword evidence="7" id="KW-0961">Cell wall biogenesis/degradation</keyword>
<dbReference type="SUPFAM" id="SSF51445">
    <property type="entry name" value="(Trans)glycosidases"/>
    <property type="match status" value="1"/>
</dbReference>
<comment type="function">
    <text evidence="9">Glucanases play a role in cell expansion during growth, in cell-cell fusion during mating, and in spore release during sporulation. This enzyme may be involved in beta-glucan degradation. Active on laminarin and lichenan.</text>
</comment>
<evidence type="ECO:0000256" key="9">
    <source>
        <dbReference type="ARBA" id="ARBA00037649"/>
    </source>
</evidence>
<dbReference type="Gene3D" id="3.20.20.80">
    <property type="entry name" value="Glycosidases"/>
    <property type="match status" value="1"/>
</dbReference>
<evidence type="ECO:0000313" key="12">
    <source>
        <dbReference type="EMBL" id="MBK1878774.1"/>
    </source>
</evidence>
<keyword evidence="2" id="KW-1003">Cell membrane</keyword>
<keyword evidence="8" id="KW-0624">Polysaccharide degradation</keyword>
<dbReference type="AlphaFoldDB" id="A0A934S0J6"/>
<comment type="caution">
    <text evidence="12">The sequence shown here is derived from an EMBL/GenBank/DDBJ whole genome shotgun (WGS) entry which is preliminary data.</text>
</comment>
<evidence type="ECO:0000256" key="8">
    <source>
        <dbReference type="ARBA" id="ARBA00023326"/>
    </source>
</evidence>
<dbReference type="EMBL" id="JAENIL010000035">
    <property type="protein sequence ID" value="MBK1878774.1"/>
    <property type="molecule type" value="Genomic_DNA"/>
</dbReference>
<evidence type="ECO:0000256" key="10">
    <source>
        <dbReference type="ARBA" id="ARBA00042373"/>
    </source>
</evidence>
<dbReference type="PANTHER" id="PTHR16631:SF17">
    <property type="entry name" value="GLUCAN ENDO-1,3-BETA-GLUCOSIDASE BTGC"/>
    <property type="match status" value="1"/>
</dbReference>
<evidence type="ECO:0000256" key="4">
    <source>
        <dbReference type="ARBA" id="ARBA00023136"/>
    </source>
</evidence>